<dbReference type="RefSeq" id="WP_073628960.1">
    <property type="nucleotide sequence ID" value="NZ_FRXO01000004.1"/>
</dbReference>
<protein>
    <submittedName>
        <fullName evidence="2">Uncharacterized protein</fullName>
    </submittedName>
</protein>
<proteinExistence type="predicted"/>
<reference evidence="2 3" key="1">
    <citation type="submission" date="2016-12" db="EMBL/GenBank/DDBJ databases">
        <authorList>
            <person name="Song W.-J."/>
            <person name="Kurnit D.M."/>
        </authorList>
    </citation>
    <scope>NUCLEOTIDE SEQUENCE [LARGE SCALE GENOMIC DNA]</scope>
    <source>
        <strain evidence="2 3">DSM 19599</strain>
    </source>
</reference>
<dbReference type="STRING" id="1123029.SAMN02745172_02448"/>
<feature type="transmembrane region" description="Helical" evidence="1">
    <location>
        <begin position="55"/>
        <end position="78"/>
    </location>
</feature>
<accession>A0A1M7ZLQ2</accession>
<evidence type="ECO:0000313" key="2">
    <source>
        <dbReference type="EMBL" id="SHO65801.1"/>
    </source>
</evidence>
<keyword evidence="1" id="KW-0472">Membrane</keyword>
<sequence length="88" mass="9542">MVDDQGTEAGAAEWSELPPQVRRFLAGLREEEVTMLRDGLRLLAAISTVGRVARWLLILGAGLIITLGGVGDALIRMWHWVVPPAGPK</sequence>
<organism evidence="2 3">
    <name type="scientific">Pseudoxanthobacter soli DSM 19599</name>
    <dbReference type="NCBI Taxonomy" id="1123029"/>
    <lineage>
        <taxon>Bacteria</taxon>
        <taxon>Pseudomonadati</taxon>
        <taxon>Pseudomonadota</taxon>
        <taxon>Alphaproteobacteria</taxon>
        <taxon>Hyphomicrobiales</taxon>
        <taxon>Segnochrobactraceae</taxon>
        <taxon>Pseudoxanthobacter</taxon>
    </lineage>
</organism>
<dbReference type="EMBL" id="FRXO01000004">
    <property type="protein sequence ID" value="SHO65801.1"/>
    <property type="molecule type" value="Genomic_DNA"/>
</dbReference>
<name>A0A1M7ZLQ2_9HYPH</name>
<dbReference type="Proteomes" id="UP000186406">
    <property type="component" value="Unassembled WGS sequence"/>
</dbReference>
<gene>
    <name evidence="2" type="ORF">SAMN02745172_02448</name>
</gene>
<keyword evidence="1" id="KW-1133">Transmembrane helix</keyword>
<evidence type="ECO:0000313" key="3">
    <source>
        <dbReference type="Proteomes" id="UP000186406"/>
    </source>
</evidence>
<evidence type="ECO:0000256" key="1">
    <source>
        <dbReference type="SAM" id="Phobius"/>
    </source>
</evidence>
<dbReference type="AlphaFoldDB" id="A0A1M7ZLQ2"/>
<keyword evidence="3" id="KW-1185">Reference proteome</keyword>
<keyword evidence="1" id="KW-0812">Transmembrane</keyword>